<organism evidence="14 15">
    <name type="scientific">Marinicauda salina</name>
    <dbReference type="NCBI Taxonomy" id="2135793"/>
    <lineage>
        <taxon>Bacteria</taxon>
        <taxon>Pseudomonadati</taxon>
        <taxon>Pseudomonadota</taxon>
        <taxon>Alphaproteobacteria</taxon>
        <taxon>Maricaulales</taxon>
        <taxon>Maricaulaceae</taxon>
        <taxon>Marinicauda</taxon>
    </lineage>
</organism>
<evidence type="ECO:0000256" key="4">
    <source>
        <dbReference type="ARBA" id="ARBA00022692"/>
    </source>
</evidence>
<keyword evidence="12" id="KW-0732">Signal</keyword>
<dbReference type="Gene3D" id="1.10.760.10">
    <property type="entry name" value="Cytochrome c-like domain"/>
    <property type="match status" value="1"/>
</dbReference>
<evidence type="ECO:0000256" key="7">
    <source>
        <dbReference type="ARBA" id="ARBA00023004"/>
    </source>
</evidence>
<dbReference type="Pfam" id="PF02167">
    <property type="entry name" value="Cytochrom_C1"/>
    <property type="match status" value="1"/>
</dbReference>
<feature type="binding site" description="covalent" evidence="9">
    <location>
        <position position="63"/>
    </location>
    <ligand>
        <name>heme c</name>
        <dbReference type="ChEBI" id="CHEBI:61717"/>
    </ligand>
</feature>
<keyword evidence="6 11" id="KW-1133">Transmembrane helix</keyword>
<dbReference type="PROSITE" id="PS51007">
    <property type="entry name" value="CYTC"/>
    <property type="match status" value="1"/>
</dbReference>
<feature type="binding site" description="covalent" evidence="9">
    <location>
        <position position="64"/>
    </location>
    <ligand>
        <name>heme c</name>
        <dbReference type="ChEBI" id="CHEBI:61717"/>
    </ligand>
</feature>
<sequence length="267" mass="29505">MRLINRLLIAAAAALSLAAPGLAAEETHHPEEHQWSFEGPFGTFDRAALQRGFQVYEQVCSACHSLDYVSFADLGREGGPFHNEEYANPNENPVVRAIAAEYMITDGPDDFGDMFERPGRPADNFPSPYANDQQARAANGGALPPDLSVITKARQGGPEYIRSLLLGYGEEPPEDLNVRPGLYYNPYFSGGLIAMPPQLQDGLVEYADGTEATADQMAHDVVAFLTWAGEPHMEARKRMGMMVMIYLLILCALLWAAYKQVWSRIEH</sequence>
<dbReference type="PRINTS" id="PR00603">
    <property type="entry name" value="CYTOCHROMEC1"/>
</dbReference>
<evidence type="ECO:0000313" key="14">
    <source>
        <dbReference type="EMBL" id="PWE16718.1"/>
    </source>
</evidence>
<keyword evidence="4 11" id="KW-0812">Transmembrane</keyword>
<evidence type="ECO:0000256" key="5">
    <source>
        <dbReference type="ARBA" id="ARBA00022723"/>
    </source>
</evidence>
<dbReference type="PANTHER" id="PTHR10266">
    <property type="entry name" value="CYTOCHROME C1"/>
    <property type="match status" value="1"/>
</dbReference>
<dbReference type="RefSeq" id="WP_109253441.1">
    <property type="nucleotide sequence ID" value="NZ_QEXV01000005.1"/>
</dbReference>
<feature type="binding site" description="covalent" evidence="9">
    <location>
        <position position="195"/>
    </location>
    <ligand>
        <name>heme c</name>
        <dbReference type="ChEBI" id="CHEBI:61717"/>
    </ligand>
</feature>
<feature type="signal peptide" evidence="12">
    <location>
        <begin position="1"/>
        <end position="23"/>
    </location>
</feature>
<protein>
    <recommendedName>
        <fullName evidence="2">Cytochrome c1</fullName>
    </recommendedName>
</protein>
<feature type="binding site" description="covalent" evidence="9">
    <location>
        <position position="60"/>
    </location>
    <ligand>
        <name>heme c</name>
        <dbReference type="ChEBI" id="CHEBI:61717"/>
    </ligand>
</feature>
<evidence type="ECO:0000256" key="6">
    <source>
        <dbReference type="ARBA" id="ARBA00022989"/>
    </source>
</evidence>
<dbReference type="SUPFAM" id="SSF46626">
    <property type="entry name" value="Cytochrome c"/>
    <property type="match status" value="1"/>
</dbReference>
<evidence type="ECO:0000256" key="8">
    <source>
        <dbReference type="ARBA" id="ARBA00023136"/>
    </source>
</evidence>
<dbReference type="Gene3D" id="1.20.5.100">
    <property type="entry name" value="Cytochrome c1, transmembrane anchor, C-terminal"/>
    <property type="match status" value="1"/>
</dbReference>
<evidence type="ECO:0000313" key="15">
    <source>
        <dbReference type="Proteomes" id="UP000245168"/>
    </source>
</evidence>
<evidence type="ECO:0000256" key="3">
    <source>
        <dbReference type="ARBA" id="ARBA00022617"/>
    </source>
</evidence>
<dbReference type="Proteomes" id="UP000245168">
    <property type="component" value="Unassembled WGS sequence"/>
</dbReference>
<dbReference type="OrthoDB" id="9808471at2"/>
<feature type="chain" id="PRO_5015501008" description="Cytochrome c1" evidence="12">
    <location>
        <begin position="24"/>
        <end position="267"/>
    </location>
</feature>
<dbReference type="FunFam" id="1.10.760.10:FF:000011">
    <property type="entry name" value="Cytochrome c1, putative"/>
    <property type="match status" value="1"/>
</dbReference>
<accession>A0A2U2BRW1</accession>
<evidence type="ECO:0000256" key="12">
    <source>
        <dbReference type="SAM" id="SignalP"/>
    </source>
</evidence>
<comment type="caution">
    <text evidence="14">The sequence shown here is derived from an EMBL/GenBank/DDBJ whole genome shotgun (WGS) entry which is preliminary data.</text>
</comment>
<evidence type="ECO:0000256" key="2">
    <source>
        <dbReference type="ARBA" id="ARBA00016165"/>
    </source>
</evidence>
<proteinExistence type="predicted"/>
<dbReference type="PANTHER" id="PTHR10266:SF3">
    <property type="entry name" value="CYTOCHROME C1, HEME PROTEIN, MITOCHONDRIAL"/>
    <property type="match status" value="1"/>
</dbReference>
<dbReference type="GO" id="GO:0009055">
    <property type="term" value="F:electron transfer activity"/>
    <property type="evidence" value="ECO:0007669"/>
    <property type="project" value="InterPro"/>
</dbReference>
<keyword evidence="15" id="KW-1185">Reference proteome</keyword>
<feature type="transmembrane region" description="Helical" evidence="11">
    <location>
        <begin position="239"/>
        <end position="258"/>
    </location>
</feature>
<dbReference type="GO" id="GO:0046872">
    <property type="term" value="F:metal ion binding"/>
    <property type="evidence" value="ECO:0007669"/>
    <property type="project" value="UniProtKB-KW"/>
</dbReference>
<evidence type="ECO:0000256" key="10">
    <source>
        <dbReference type="SAM" id="MobiDB-lite"/>
    </source>
</evidence>
<dbReference type="InterPro" id="IPR009056">
    <property type="entry name" value="Cyt_c-like_dom"/>
</dbReference>
<comment type="cofactor">
    <cofactor evidence="9">
        <name>heme c</name>
        <dbReference type="ChEBI" id="CHEBI:61717"/>
    </cofactor>
    <text evidence="9">Binds 1 heme c group covalently per subunit.</text>
</comment>
<dbReference type="GO" id="GO:0020037">
    <property type="term" value="F:heme binding"/>
    <property type="evidence" value="ECO:0007669"/>
    <property type="project" value="InterPro"/>
</dbReference>
<dbReference type="InterPro" id="IPR036909">
    <property type="entry name" value="Cyt_c-like_dom_sf"/>
</dbReference>
<evidence type="ECO:0000256" key="9">
    <source>
        <dbReference type="PIRSR" id="PIRSR602326-1"/>
    </source>
</evidence>
<feature type="domain" description="Cytochrome c" evidence="13">
    <location>
        <begin position="47"/>
        <end position="165"/>
    </location>
</feature>
<name>A0A2U2BRW1_9PROT</name>
<keyword evidence="3 9" id="KW-0349">Heme</keyword>
<keyword evidence="5 9" id="KW-0479">Metal-binding</keyword>
<gene>
    <name evidence="14" type="ORF">DDZ18_10940</name>
</gene>
<dbReference type="InterPro" id="IPR002326">
    <property type="entry name" value="Cyt_c1"/>
</dbReference>
<keyword evidence="8 11" id="KW-0472">Membrane</keyword>
<keyword evidence="7 9" id="KW-0408">Iron</keyword>
<evidence type="ECO:0000256" key="1">
    <source>
        <dbReference type="ARBA" id="ARBA00004370"/>
    </source>
</evidence>
<evidence type="ECO:0000259" key="13">
    <source>
        <dbReference type="PROSITE" id="PS51007"/>
    </source>
</evidence>
<feature type="region of interest" description="Disordered" evidence="10">
    <location>
        <begin position="114"/>
        <end position="143"/>
    </location>
</feature>
<dbReference type="GO" id="GO:0016020">
    <property type="term" value="C:membrane"/>
    <property type="evidence" value="ECO:0007669"/>
    <property type="project" value="UniProtKB-SubCell"/>
</dbReference>
<dbReference type="EMBL" id="QEXV01000005">
    <property type="protein sequence ID" value="PWE16718.1"/>
    <property type="molecule type" value="Genomic_DNA"/>
</dbReference>
<dbReference type="AlphaFoldDB" id="A0A2U2BRW1"/>
<reference evidence="15" key="1">
    <citation type="submission" date="2018-05" db="EMBL/GenBank/DDBJ databases">
        <authorList>
            <person name="Liu B.-T."/>
        </authorList>
    </citation>
    <scope>NUCLEOTIDE SEQUENCE [LARGE SCALE GENOMIC DNA]</scope>
    <source>
        <strain evidence="15">WD6-1</strain>
    </source>
</reference>
<evidence type="ECO:0000256" key="11">
    <source>
        <dbReference type="SAM" id="Phobius"/>
    </source>
</evidence>
<comment type="subcellular location">
    <subcellularLocation>
        <location evidence="1">Membrane</location>
    </subcellularLocation>
</comment>